<dbReference type="Proteomes" id="UP000075714">
    <property type="component" value="Unassembled WGS sequence"/>
</dbReference>
<evidence type="ECO:0000313" key="4">
    <source>
        <dbReference type="EMBL" id="KXZ52739.1"/>
    </source>
</evidence>
<dbReference type="InterPro" id="IPR016161">
    <property type="entry name" value="Ald_DH/histidinol_DH"/>
</dbReference>
<feature type="region of interest" description="Disordered" evidence="1">
    <location>
        <begin position="25"/>
        <end position="44"/>
    </location>
</feature>
<evidence type="ECO:0000259" key="3">
    <source>
        <dbReference type="Pfam" id="PF00171"/>
    </source>
</evidence>
<dbReference type="OrthoDB" id="40137at2759"/>
<accession>A0A150GS78</accession>
<keyword evidence="2" id="KW-0732">Signal</keyword>
<proteinExistence type="predicted"/>
<evidence type="ECO:0000256" key="1">
    <source>
        <dbReference type="SAM" id="MobiDB-lite"/>
    </source>
</evidence>
<reference evidence="5" key="1">
    <citation type="journal article" date="2016" name="Nat. Commun.">
        <title>The Gonium pectorale genome demonstrates co-option of cell cycle regulation during the evolution of multicellularity.</title>
        <authorList>
            <person name="Hanschen E.R."/>
            <person name="Marriage T.N."/>
            <person name="Ferris P.J."/>
            <person name="Hamaji T."/>
            <person name="Toyoda A."/>
            <person name="Fujiyama A."/>
            <person name="Neme R."/>
            <person name="Noguchi H."/>
            <person name="Minakuchi Y."/>
            <person name="Suzuki M."/>
            <person name="Kawai-Toyooka H."/>
            <person name="Smith D.R."/>
            <person name="Sparks H."/>
            <person name="Anderson J."/>
            <person name="Bakaric R."/>
            <person name="Luria V."/>
            <person name="Karger A."/>
            <person name="Kirschner M.W."/>
            <person name="Durand P.M."/>
            <person name="Michod R.E."/>
            <person name="Nozaki H."/>
            <person name="Olson B.J."/>
        </authorList>
    </citation>
    <scope>NUCLEOTIDE SEQUENCE [LARGE SCALE GENOMIC DNA]</scope>
    <source>
        <strain evidence="5">NIES-2863</strain>
    </source>
</reference>
<keyword evidence="5" id="KW-1185">Reference proteome</keyword>
<dbReference type="EMBL" id="LSYV01000009">
    <property type="protein sequence ID" value="KXZ52739.1"/>
    <property type="molecule type" value="Genomic_DNA"/>
</dbReference>
<comment type="caution">
    <text evidence="4">The sequence shown here is derived from an EMBL/GenBank/DDBJ whole genome shotgun (WGS) entry which is preliminary data.</text>
</comment>
<dbReference type="InterPro" id="IPR015590">
    <property type="entry name" value="Aldehyde_DH_dom"/>
</dbReference>
<feature type="chain" id="PRO_5007562192" description="Aldehyde dehydrogenase domain-containing protein" evidence="2">
    <location>
        <begin position="17"/>
        <end position="614"/>
    </location>
</feature>
<feature type="signal peptide" evidence="2">
    <location>
        <begin position="1"/>
        <end position="16"/>
    </location>
</feature>
<evidence type="ECO:0000256" key="2">
    <source>
        <dbReference type="SAM" id="SignalP"/>
    </source>
</evidence>
<sequence>MTIWTALGGALQPVLGALDRVVPPAPPQPVQLPRRINPQPETPKDRIEEIVERLDSRKAEWSGMPCHARAVLLRRCMTSLMTVGGCVEEELARASTEAKGSYGTGIGEERTALLPVMFGLAEYVSTLKAGGCPPPLALRTRKDGQLVAQVLPAGPVGLLLPSFRGEVWIEPGKPASQGAVYRAKAAGHAGKGAVALVLGAGNQVPVVALDILHKLVAEDEVVVVKTNPVNDYIGPLLRRAFAPLVEAGFLEFVYGGREVGQLLTRHPRIASVHLTGSADTYNDIVWGGAATQRSDSSGGGGGPMPLTATKRVTAELGNVTPYIVVPGGQWCAADVDYHASSIATALAHNAGHNCNGLEVLITDRDWPLRPAFLAAVKEKLSRLPPRQPWYPGARDKYERFRTVYPTAQALGPPGNSPGGPVPWLLAEGLSLEAARGQLQSESWCGVFQEVALPGCGGDPVRFMAAAAHAANTHIAGSLAVGVIAHPSIQEAHPDAWDDFLAGLRYGGIAVNAPLLCLFGQPSLSWGAFPGGTPHDIGSGAGTVHNTFLFDHPQKSVLHGPWRYSPRPFWLVDNSAAGEGWLLPAVLRFVMATADGNLPLALAWVGLAAAAALRG</sequence>
<dbReference type="SUPFAM" id="SSF53720">
    <property type="entry name" value="ALDH-like"/>
    <property type="match status" value="1"/>
</dbReference>
<dbReference type="Pfam" id="PF00171">
    <property type="entry name" value="Aldedh"/>
    <property type="match status" value="1"/>
</dbReference>
<gene>
    <name evidence="4" type="ORF">GPECTOR_8g131</name>
</gene>
<organism evidence="4 5">
    <name type="scientific">Gonium pectorale</name>
    <name type="common">Green alga</name>
    <dbReference type="NCBI Taxonomy" id="33097"/>
    <lineage>
        <taxon>Eukaryota</taxon>
        <taxon>Viridiplantae</taxon>
        <taxon>Chlorophyta</taxon>
        <taxon>core chlorophytes</taxon>
        <taxon>Chlorophyceae</taxon>
        <taxon>CS clade</taxon>
        <taxon>Chlamydomonadales</taxon>
        <taxon>Volvocaceae</taxon>
        <taxon>Gonium</taxon>
    </lineage>
</organism>
<dbReference type="GO" id="GO:0016491">
    <property type="term" value="F:oxidoreductase activity"/>
    <property type="evidence" value="ECO:0007669"/>
    <property type="project" value="InterPro"/>
</dbReference>
<evidence type="ECO:0000313" key="5">
    <source>
        <dbReference type="Proteomes" id="UP000075714"/>
    </source>
</evidence>
<dbReference type="InterPro" id="IPR016162">
    <property type="entry name" value="Ald_DH_N"/>
</dbReference>
<feature type="domain" description="Aldehyde dehydrogenase" evidence="3">
    <location>
        <begin position="221"/>
        <end position="388"/>
    </location>
</feature>
<dbReference type="AlphaFoldDB" id="A0A150GS78"/>
<name>A0A150GS78_GONPE</name>
<protein>
    <recommendedName>
        <fullName evidence="3">Aldehyde dehydrogenase domain-containing protein</fullName>
    </recommendedName>
</protein>
<dbReference type="STRING" id="33097.A0A150GS78"/>
<dbReference type="Gene3D" id="3.40.605.10">
    <property type="entry name" value="Aldehyde Dehydrogenase, Chain A, domain 1"/>
    <property type="match status" value="1"/>
</dbReference>